<evidence type="ECO:0000313" key="8">
    <source>
        <dbReference type="EMBL" id="GEP71085.1"/>
    </source>
</evidence>
<name>A0A512PIQ1_9CELL</name>
<accession>A0A512PIQ1</accession>
<keyword evidence="4 6" id="KW-0472">Membrane</keyword>
<gene>
    <name evidence="8" type="ORF">CSO01_38000</name>
</gene>
<dbReference type="PANTHER" id="PTHR21016">
    <property type="entry name" value="BETA-AMYLOID BINDING PROTEIN-RELATED"/>
    <property type="match status" value="1"/>
</dbReference>
<keyword evidence="9" id="KW-1185">Reference proteome</keyword>
<evidence type="ECO:0000259" key="7">
    <source>
        <dbReference type="Pfam" id="PF05154"/>
    </source>
</evidence>
<keyword evidence="3 6" id="KW-1133">Transmembrane helix</keyword>
<feature type="compositionally biased region" description="Pro residues" evidence="5">
    <location>
        <begin position="65"/>
        <end position="77"/>
    </location>
</feature>
<protein>
    <recommendedName>
        <fullName evidence="7">TM2 domain-containing protein</fullName>
    </recommendedName>
</protein>
<evidence type="ECO:0000256" key="6">
    <source>
        <dbReference type="SAM" id="Phobius"/>
    </source>
</evidence>
<feature type="transmembrane region" description="Helical" evidence="6">
    <location>
        <begin position="88"/>
        <end position="108"/>
    </location>
</feature>
<comment type="subcellular location">
    <subcellularLocation>
        <location evidence="1">Membrane</location>
        <topology evidence="1">Multi-pass membrane protein</topology>
    </subcellularLocation>
</comment>
<reference evidence="8 9" key="1">
    <citation type="submission" date="2019-07" db="EMBL/GenBank/DDBJ databases">
        <title>Whole genome shotgun sequence of Cellulomonas soli NBRC 109434.</title>
        <authorList>
            <person name="Hosoyama A."/>
            <person name="Uohara A."/>
            <person name="Ohji S."/>
            <person name="Ichikawa N."/>
        </authorList>
    </citation>
    <scope>NUCLEOTIDE SEQUENCE [LARGE SCALE GENOMIC DNA]</scope>
    <source>
        <strain evidence="8 9">NBRC 109434</strain>
    </source>
</reference>
<dbReference type="Pfam" id="PF05154">
    <property type="entry name" value="TM2"/>
    <property type="match status" value="1"/>
</dbReference>
<proteinExistence type="predicted"/>
<feature type="region of interest" description="Disordered" evidence="5">
    <location>
        <begin position="1"/>
        <end position="78"/>
    </location>
</feature>
<feature type="domain" description="TM2" evidence="7">
    <location>
        <begin position="85"/>
        <end position="133"/>
    </location>
</feature>
<feature type="transmembrane region" description="Helical" evidence="6">
    <location>
        <begin position="114"/>
        <end position="137"/>
    </location>
</feature>
<dbReference type="AlphaFoldDB" id="A0A512PIQ1"/>
<evidence type="ECO:0000256" key="3">
    <source>
        <dbReference type="ARBA" id="ARBA00022989"/>
    </source>
</evidence>
<dbReference type="PANTHER" id="PTHR21016:SF25">
    <property type="entry name" value="TM2 DOMAIN-CONTAINING PROTEIN DDB_G0277895-RELATED"/>
    <property type="match status" value="1"/>
</dbReference>
<dbReference type="InterPro" id="IPR050932">
    <property type="entry name" value="TM2D1-3-like"/>
</dbReference>
<feature type="compositionally biased region" description="Low complexity" evidence="5">
    <location>
        <begin position="24"/>
        <end position="47"/>
    </location>
</feature>
<dbReference type="Proteomes" id="UP000321798">
    <property type="component" value="Unassembled WGS sequence"/>
</dbReference>
<dbReference type="InterPro" id="IPR007829">
    <property type="entry name" value="TM2"/>
</dbReference>
<comment type="caution">
    <text evidence="8">The sequence shown here is derived from an EMBL/GenBank/DDBJ whole genome shotgun (WGS) entry which is preliminary data.</text>
</comment>
<dbReference type="RefSeq" id="WP_262926926.1">
    <property type="nucleotide sequence ID" value="NZ_BAABBJ010000004.1"/>
</dbReference>
<organism evidence="8 9">
    <name type="scientific">Cellulomonas soli</name>
    <dbReference type="NCBI Taxonomy" id="931535"/>
    <lineage>
        <taxon>Bacteria</taxon>
        <taxon>Bacillati</taxon>
        <taxon>Actinomycetota</taxon>
        <taxon>Actinomycetes</taxon>
        <taxon>Micrococcales</taxon>
        <taxon>Cellulomonadaceae</taxon>
        <taxon>Cellulomonas</taxon>
    </lineage>
</organism>
<dbReference type="GO" id="GO:0016020">
    <property type="term" value="C:membrane"/>
    <property type="evidence" value="ECO:0007669"/>
    <property type="project" value="UniProtKB-SubCell"/>
</dbReference>
<feature type="compositionally biased region" description="Pro residues" evidence="5">
    <location>
        <begin position="13"/>
        <end position="23"/>
    </location>
</feature>
<sequence>MPSDPNDPNAAEVPPPVPPPPPAGATSPGGAATPPAAAGQPYGPVPGTGQPVGSPDAQQPGAPYGRPPAGAPAPPVGVDPGIESDRSFVATWLLAWFLGIFGVDRFYLGKVGTGLLKLITLGGLGLWAFIDLVLTLAGGQRDKEGRRLAGYDRYKATAWIITGVVVVLGAISSAITTAMTADVVDQVADAPAVEAPAEDTPATEDDSADPSPTQETTVTVQGWADETFGTFAPQTQTGTGDNLVALPVGATVAVVTATHDGQANFAISALDAQNQSTGELLVNTIGPYQGSTVLGSLGLAEPTTLQVTADGAWSITVAPLSTAPMLAPAGTGDAVFLYDGPAGALTVTHDGDGNFVVVEDTGSFLELGLLVNEIGPYSGTVPLSAGPSVLSVKATGSWTTALG</sequence>
<keyword evidence="2 6" id="KW-0812">Transmembrane</keyword>
<evidence type="ECO:0000256" key="1">
    <source>
        <dbReference type="ARBA" id="ARBA00004141"/>
    </source>
</evidence>
<evidence type="ECO:0000256" key="4">
    <source>
        <dbReference type="ARBA" id="ARBA00023136"/>
    </source>
</evidence>
<feature type="transmembrane region" description="Helical" evidence="6">
    <location>
        <begin position="158"/>
        <end position="179"/>
    </location>
</feature>
<dbReference type="EMBL" id="BKAL01000022">
    <property type="protein sequence ID" value="GEP71085.1"/>
    <property type="molecule type" value="Genomic_DNA"/>
</dbReference>
<evidence type="ECO:0000313" key="9">
    <source>
        <dbReference type="Proteomes" id="UP000321798"/>
    </source>
</evidence>
<evidence type="ECO:0000256" key="2">
    <source>
        <dbReference type="ARBA" id="ARBA00022692"/>
    </source>
</evidence>
<evidence type="ECO:0000256" key="5">
    <source>
        <dbReference type="SAM" id="MobiDB-lite"/>
    </source>
</evidence>
<feature type="region of interest" description="Disordered" evidence="5">
    <location>
        <begin position="193"/>
        <end position="216"/>
    </location>
</feature>